<dbReference type="PROSITE" id="PS50089">
    <property type="entry name" value="ZF_RING_2"/>
    <property type="match status" value="1"/>
</dbReference>
<keyword evidence="9" id="KW-0067">ATP-binding</keyword>
<keyword evidence="10" id="KW-0539">Nucleus</keyword>
<dbReference type="CDD" id="cd18008">
    <property type="entry name" value="DEXDc_SHPRH-like"/>
    <property type="match status" value="1"/>
</dbReference>
<dbReference type="Pfam" id="PF13920">
    <property type="entry name" value="zf-C3HC4_3"/>
    <property type="match status" value="1"/>
</dbReference>
<keyword evidence="3" id="KW-0479">Metal-binding</keyword>
<dbReference type="GO" id="GO:0004386">
    <property type="term" value="F:helicase activity"/>
    <property type="evidence" value="ECO:0007669"/>
    <property type="project" value="UniProtKB-KW"/>
</dbReference>
<accession>A0AA38TIP4</accession>
<evidence type="ECO:0000256" key="6">
    <source>
        <dbReference type="ARBA" id="ARBA00022801"/>
    </source>
</evidence>
<dbReference type="SMART" id="SM00487">
    <property type="entry name" value="DEXDc"/>
    <property type="match status" value="1"/>
</dbReference>
<feature type="domain" description="RING-type" evidence="13">
    <location>
        <begin position="807"/>
        <end position="847"/>
    </location>
</feature>
<evidence type="ECO:0000256" key="1">
    <source>
        <dbReference type="ARBA" id="ARBA00004123"/>
    </source>
</evidence>
<feature type="region of interest" description="Disordered" evidence="12">
    <location>
        <begin position="453"/>
        <end position="488"/>
    </location>
</feature>
<protein>
    <recommendedName>
        <fullName evidence="18">DNA/RNA helicase protein</fullName>
    </recommendedName>
</protein>
<dbReference type="SMART" id="SM00490">
    <property type="entry name" value="HELICc"/>
    <property type="match status" value="1"/>
</dbReference>
<dbReference type="GO" id="GO:0008094">
    <property type="term" value="F:ATP-dependent activity, acting on DNA"/>
    <property type="evidence" value="ECO:0007669"/>
    <property type="project" value="TreeGrafter"/>
</dbReference>
<dbReference type="InterPro" id="IPR050628">
    <property type="entry name" value="SNF2_RAD54_helicase_TF"/>
</dbReference>
<evidence type="ECO:0000313" key="17">
    <source>
        <dbReference type="Proteomes" id="UP001172457"/>
    </source>
</evidence>
<evidence type="ECO:0000259" key="15">
    <source>
        <dbReference type="PROSITE" id="PS51194"/>
    </source>
</evidence>
<dbReference type="Gene3D" id="3.40.50.300">
    <property type="entry name" value="P-loop containing nucleotide triphosphate hydrolases"/>
    <property type="match status" value="1"/>
</dbReference>
<keyword evidence="8" id="KW-0862">Zinc</keyword>
<dbReference type="InterPro" id="IPR001841">
    <property type="entry name" value="Znf_RING"/>
</dbReference>
<evidence type="ECO:0000256" key="5">
    <source>
        <dbReference type="ARBA" id="ARBA00022771"/>
    </source>
</evidence>
<dbReference type="InterPro" id="IPR014001">
    <property type="entry name" value="Helicase_ATP-bd"/>
</dbReference>
<dbReference type="AlphaFoldDB" id="A0AA38TIP4"/>
<dbReference type="Pfam" id="PF08797">
    <property type="entry name" value="HIRAN"/>
    <property type="match status" value="1"/>
</dbReference>
<dbReference type="Proteomes" id="UP001172457">
    <property type="component" value="Chromosome 3"/>
</dbReference>
<reference evidence="16" key="1">
    <citation type="submission" date="2023-03" db="EMBL/GenBank/DDBJ databases">
        <title>Chromosome-scale reference genome and RAD-based genetic map of yellow starthistle (Centaurea solstitialis) reveal putative structural variation and QTLs associated with invader traits.</title>
        <authorList>
            <person name="Reatini B."/>
            <person name="Cang F.A."/>
            <person name="Jiang Q."/>
            <person name="Mckibben M.T.W."/>
            <person name="Barker M.S."/>
            <person name="Rieseberg L.H."/>
            <person name="Dlugosch K.M."/>
        </authorList>
    </citation>
    <scope>NUCLEOTIDE SEQUENCE</scope>
    <source>
        <strain evidence="16">CAN-66</strain>
        <tissue evidence="16">Leaf</tissue>
    </source>
</reference>
<dbReference type="SMART" id="SM00184">
    <property type="entry name" value="RING"/>
    <property type="match status" value="1"/>
</dbReference>
<dbReference type="GO" id="GO:0008270">
    <property type="term" value="F:zinc ion binding"/>
    <property type="evidence" value="ECO:0007669"/>
    <property type="project" value="UniProtKB-KW"/>
</dbReference>
<keyword evidence="5 11" id="KW-0863">Zinc-finger</keyword>
<evidence type="ECO:0000256" key="7">
    <source>
        <dbReference type="ARBA" id="ARBA00022806"/>
    </source>
</evidence>
<dbReference type="Pfam" id="PF00271">
    <property type="entry name" value="Helicase_C"/>
    <property type="match status" value="1"/>
</dbReference>
<comment type="subcellular location">
    <subcellularLocation>
        <location evidence="1">Nucleus</location>
    </subcellularLocation>
</comment>
<evidence type="ECO:0000256" key="4">
    <source>
        <dbReference type="ARBA" id="ARBA00022741"/>
    </source>
</evidence>
<comment type="caution">
    <text evidence="16">The sequence shown here is derived from an EMBL/GenBank/DDBJ whole genome shotgun (WGS) entry which is preliminary data.</text>
</comment>
<dbReference type="Gene3D" id="3.30.40.10">
    <property type="entry name" value="Zinc/RING finger domain, C3HC4 (zinc finger)"/>
    <property type="match status" value="1"/>
</dbReference>
<evidence type="ECO:0008006" key="18">
    <source>
        <dbReference type="Google" id="ProtNLM"/>
    </source>
</evidence>
<evidence type="ECO:0000259" key="14">
    <source>
        <dbReference type="PROSITE" id="PS51192"/>
    </source>
</evidence>
<proteinExistence type="inferred from homology"/>
<dbReference type="InterPro" id="IPR014905">
    <property type="entry name" value="HIRAN"/>
</dbReference>
<keyword evidence="17" id="KW-1185">Reference proteome</keyword>
<feature type="domain" description="Helicase ATP-binding" evidence="14">
    <location>
        <begin position="419"/>
        <end position="636"/>
    </location>
</feature>
<feature type="domain" description="Helicase C-terminal" evidence="15">
    <location>
        <begin position="877"/>
        <end position="1042"/>
    </location>
</feature>
<evidence type="ECO:0000256" key="3">
    <source>
        <dbReference type="ARBA" id="ARBA00022723"/>
    </source>
</evidence>
<dbReference type="PANTHER" id="PTHR45626">
    <property type="entry name" value="TRANSCRIPTION TERMINATION FACTOR 2-RELATED"/>
    <property type="match status" value="1"/>
</dbReference>
<sequence>MGNKITDELIEMVRSIVGHDYSKMDVVRALHMANNDATAAINVIFDTPSFKRSEPPKVTSRNSTAKKQDTDSNSKRNGVNCSADDDPKLSRSVELLTVEKEKEKEEEGVSNLSGGSDLNGSSKWWFVGCCEVMGLSTCKGSKIKAGDRVNFTFPPEKWPSGPSPGRFGGGGRGRQPTACSEIVRFSTLASGEIGRIPNEWSRCLLPLVRDKKVQIEGICKSAPDVLGLMDTINLSVSVYINNSMLQKSHKTSLKVPSSSVDETAIQPLPSLFRLLGLVPFKKAEFTPSDLYTRKRPLDIKDSSGVPAQLLNASKTKNSSLNGSNVETEETISDNDLDNLVGVANGSELEEMDSPTALLCELRPYQKQALHWMVHLEKGPCIDDAATTLHPCWDAYHLADTRKIIVYVNAFSGEATTEFPSTLQMARGGILADAMGLGKTIMTISLLLAHTERGGSLDRDTNSTPCSESNEVGNGSDQTSPSLKKPSKFSGFDKLRKQKQLLIGGGNLIICPMTLIGQWKAEIETHGEPGSLSIYVHYGQSRPKDAKILAQSDVVLTTYGVVASEFLSENAEERGGLYSVRWFRVVLDEAHTIKSSKSQISMAVATLVADRRWCLTGTPIQNNLEDLYSLLRFLRIEPWGSWTWWNKLIQKPFEDGDARGLNLVKNILRPIMLRRTKFSTDREGRPILVLPPAEMQVIYCEQTEAEKDFYDALFKRSKVKFDQFVEQGRVLHNYASILELLLRLRQCCDHPFLVMSRGDTQDFSDLDKLAKRFLKGGKDTMEEGKEMPSRAYVQEVVEELRKGEQGECPICLEAFEDAVLTPCAHRLCRECLLSSWRSPTSGLCPVCRKAVSKQELITAPTGSRFRVDVEKNWVESSKVSALLSELENFRSSGSKSIVFSQWTAFLDLLQIPLSRNNISFARLDGTLNQQQREKVIKQFSEESDILVLLMSLKAGGVGINLTAASNAFVLDPWWNPAVEEQAVMRIHRIGQTKSVSIKRFIMKGTVEERMEAVQARKQRMISGALTDHEVRTARIEELKMLFT</sequence>
<feature type="compositionally biased region" description="Polar residues" evidence="12">
    <location>
        <begin position="461"/>
        <end position="481"/>
    </location>
</feature>
<dbReference type="InterPro" id="IPR013083">
    <property type="entry name" value="Znf_RING/FYVE/PHD"/>
</dbReference>
<dbReference type="Gene3D" id="3.40.50.10810">
    <property type="entry name" value="Tandem AAA-ATPase domain"/>
    <property type="match status" value="2"/>
</dbReference>
<dbReference type="PANTHER" id="PTHR45626:SF45">
    <property type="entry name" value="DNA REPAIR PROTEIN RAD5A"/>
    <property type="match status" value="1"/>
</dbReference>
<dbReference type="SUPFAM" id="SSF52540">
    <property type="entry name" value="P-loop containing nucleoside triphosphate hydrolases"/>
    <property type="match status" value="2"/>
</dbReference>
<evidence type="ECO:0000256" key="8">
    <source>
        <dbReference type="ARBA" id="ARBA00022833"/>
    </source>
</evidence>
<dbReference type="InterPro" id="IPR038718">
    <property type="entry name" value="SNF2-like_sf"/>
</dbReference>
<dbReference type="EMBL" id="JARYMX010000003">
    <property type="protein sequence ID" value="KAJ9554731.1"/>
    <property type="molecule type" value="Genomic_DNA"/>
</dbReference>
<keyword evidence="4" id="KW-0547">Nucleotide-binding</keyword>
<dbReference type="GO" id="GO:0016818">
    <property type="term" value="F:hydrolase activity, acting on acid anhydrides, in phosphorus-containing anhydrides"/>
    <property type="evidence" value="ECO:0007669"/>
    <property type="project" value="InterPro"/>
</dbReference>
<evidence type="ECO:0000256" key="9">
    <source>
        <dbReference type="ARBA" id="ARBA00022840"/>
    </source>
</evidence>
<dbReference type="InterPro" id="IPR009060">
    <property type="entry name" value="UBA-like_sf"/>
</dbReference>
<dbReference type="SUPFAM" id="SSF46934">
    <property type="entry name" value="UBA-like"/>
    <property type="match status" value="1"/>
</dbReference>
<evidence type="ECO:0000313" key="16">
    <source>
        <dbReference type="EMBL" id="KAJ9554731.1"/>
    </source>
</evidence>
<dbReference type="Pfam" id="PF24559">
    <property type="entry name" value="UBA_RAD5A"/>
    <property type="match status" value="1"/>
</dbReference>
<evidence type="ECO:0000256" key="11">
    <source>
        <dbReference type="PROSITE-ProRule" id="PRU00175"/>
    </source>
</evidence>
<evidence type="ECO:0000256" key="10">
    <source>
        <dbReference type="ARBA" id="ARBA00023242"/>
    </source>
</evidence>
<dbReference type="GO" id="GO:0005524">
    <property type="term" value="F:ATP binding"/>
    <property type="evidence" value="ECO:0007669"/>
    <property type="project" value="UniProtKB-KW"/>
</dbReference>
<evidence type="ECO:0000256" key="2">
    <source>
        <dbReference type="ARBA" id="ARBA00008438"/>
    </source>
</evidence>
<keyword evidence="7" id="KW-0347">Helicase</keyword>
<dbReference type="InterPro" id="IPR056450">
    <property type="entry name" value="UBA_RAD5A"/>
</dbReference>
<dbReference type="GO" id="GO:0006281">
    <property type="term" value="P:DNA repair"/>
    <property type="evidence" value="ECO:0007669"/>
    <property type="project" value="TreeGrafter"/>
</dbReference>
<dbReference type="SUPFAM" id="SSF57850">
    <property type="entry name" value="RING/U-box"/>
    <property type="match status" value="1"/>
</dbReference>
<organism evidence="16 17">
    <name type="scientific">Centaurea solstitialis</name>
    <name type="common">yellow star-thistle</name>
    <dbReference type="NCBI Taxonomy" id="347529"/>
    <lineage>
        <taxon>Eukaryota</taxon>
        <taxon>Viridiplantae</taxon>
        <taxon>Streptophyta</taxon>
        <taxon>Embryophyta</taxon>
        <taxon>Tracheophyta</taxon>
        <taxon>Spermatophyta</taxon>
        <taxon>Magnoliopsida</taxon>
        <taxon>eudicotyledons</taxon>
        <taxon>Gunneridae</taxon>
        <taxon>Pentapetalae</taxon>
        <taxon>asterids</taxon>
        <taxon>campanulids</taxon>
        <taxon>Asterales</taxon>
        <taxon>Asteraceae</taxon>
        <taxon>Carduoideae</taxon>
        <taxon>Cardueae</taxon>
        <taxon>Centaureinae</taxon>
        <taxon>Centaurea</taxon>
    </lineage>
</organism>
<feature type="region of interest" description="Disordered" evidence="12">
    <location>
        <begin position="51"/>
        <end position="87"/>
    </location>
</feature>
<dbReference type="PROSITE" id="PS00518">
    <property type="entry name" value="ZF_RING_1"/>
    <property type="match status" value="1"/>
</dbReference>
<dbReference type="PROSITE" id="PS51194">
    <property type="entry name" value="HELICASE_CTER"/>
    <property type="match status" value="1"/>
</dbReference>
<keyword evidence="6" id="KW-0378">Hydrolase</keyword>
<dbReference type="InterPro" id="IPR017907">
    <property type="entry name" value="Znf_RING_CS"/>
</dbReference>
<dbReference type="InterPro" id="IPR027417">
    <property type="entry name" value="P-loop_NTPase"/>
</dbReference>
<evidence type="ECO:0000259" key="13">
    <source>
        <dbReference type="PROSITE" id="PS50089"/>
    </source>
</evidence>
<comment type="similarity">
    <text evidence="2">Belongs to the SNF2/RAD54 helicase family. RAD16 subfamily.</text>
</comment>
<dbReference type="CDD" id="cd18793">
    <property type="entry name" value="SF2_C_SNF"/>
    <property type="match status" value="1"/>
</dbReference>
<dbReference type="SMART" id="SM00910">
    <property type="entry name" value="HIRAN"/>
    <property type="match status" value="1"/>
</dbReference>
<feature type="region of interest" description="Disordered" evidence="12">
    <location>
        <begin position="153"/>
        <end position="173"/>
    </location>
</feature>
<gene>
    <name evidence="16" type="ORF">OSB04_009345</name>
</gene>
<dbReference type="InterPro" id="IPR000330">
    <property type="entry name" value="SNF2_N"/>
</dbReference>
<name>A0AA38TIP4_9ASTR</name>
<dbReference type="InterPro" id="IPR001650">
    <property type="entry name" value="Helicase_C-like"/>
</dbReference>
<dbReference type="InterPro" id="IPR049730">
    <property type="entry name" value="SNF2/RAD54-like_C"/>
</dbReference>
<dbReference type="GO" id="GO:0005634">
    <property type="term" value="C:nucleus"/>
    <property type="evidence" value="ECO:0007669"/>
    <property type="project" value="UniProtKB-SubCell"/>
</dbReference>
<dbReference type="PROSITE" id="PS51192">
    <property type="entry name" value="HELICASE_ATP_BIND_1"/>
    <property type="match status" value="1"/>
</dbReference>
<evidence type="ECO:0000256" key="12">
    <source>
        <dbReference type="SAM" id="MobiDB-lite"/>
    </source>
</evidence>
<dbReference type="Pfam" id="PF00176">
    <property type="entry name" value="SNF2-rel_dom"/>
    <property type="match status" value="1"/>
</dbReference>
<dbReference type="GO" id="GO:0003676">
    <property type="term" value="F:nucleic acid binding"/>
    <property type="evidence" value="ECO:0007669"/>
    <property type="project" value="InterPro"/>
</dbReference>